<keyword evidence="1" id="KW-1133">Transmembrane helix</keyword>
<dbReference type="EMBL" id="FTOR01000004">
    <property type="protein sequence ID" value="SIT15480.1"/>
    <property type="molecule type" value="Genomic_DNA"/>
</dbReference>
<name>A0A1N7PY18_9BACT</name>
<accession>A0A1N7PY18</accession>
<organism evidence="2 3">
    <name type="scientific">Filimonas lacunae</name>
    <dbReference type="NCBI Taxonomy" id="477680"/>
    <lineage>
        <taxon>Bacteria</taxon>
        <taxon>Pseudomonadati</taxon>
        <taxon>Bacteroidota</taxon>
        <taxon>Chitinophagia</taxon>
        <taxon>Chitinophagales</taxon>
        <taxon>Chitinophagaceae</taxon>
        <taxon>Filimonas</taxon>
    </lineage>
</organism>
<keyword evidence="1" id="KW-0472">Membrane</keyword>
<dbReference type="OrthoDB" id="1322294at2"/>
<gene>
    <name evidence="2" type="ORF">SAMN05421788_104166</name>
</gene>
<feature type="transmembrane region" description="Helical" evidence="1">
    <location>
        <begin position="133"/>
        <end position="158"/>
    </location>
</feature>
<dbReference type="AlphaFoldDB" id="A0A1N7PY18"/>
<dbReference type="Proteomes" id="UP000186917">
    <property type="component" value="Unassembled WGS sequence"/>
</dbReference>
<keyword evidence="1" id="KW-0812">Transmembrane</keyword>
<reference evidence="3" key="1">
    <citation type="submission" date="2017-01" db="EMBL/GenBank/DDBJ databases">
        <authorList>
            <person name="Varghese N."/>
            <person name="Submissions S."/>
        </authorList>
    </citation>
    <scope>NUCLEOTIDE SEQUENCE [LARGE SCALE GENOMIC DNA]</scope>
    <source>
        <strain evidence="3">DSM 21054</strain>
    </source>
</reference>
<proteinExistence type="predicted"/>
<feature type="transmembrane region" description="Helical" evidence="1">
    <location>
        <begin position="98"/>
        <end position="117"/>
    </location>
</feature>
<keyword evidence="3" id="KW-1185">Reference proteome</keyword>
<feature type="transmembrane region" description="Helical" evidence="1">
    <location>
        <begin position="178"/>
        <end position="197"/>
    </location>
</feature>
<evidence type="ECO:0000313" key="3">
    <source>
        <dbReference type="Proteomes" id="UP000186917"/>
    </source>
</evidence>
<evidence type="ECO:0000313" key="2">
    <source>
        <dbReference type="EMBL" id="SIT15480.1"/>
    </source>
</evidence>
<dbReference type="RefSeq" id="WP_076379517.1">
    <property type="nucleotide sequence ID" value="NZ_AP017422.1"/>
</dbReference>
<dbReference type="STRING" id="477680.SAMN05421788_104166"/>
<sequence>MKTGIYIPGLGESLRQESVIKYATRLMNEMNFNAPDPALRFFTKVENIEYQKGCRSTKVTIHSGTPENAKPEYVMYDFQYSNLLTENFTNSNVLKKSWLVFLTVINVLPTTLVRVFVPGEMRNYNLRLRIQSLYAFCIFLLISVFGLSLIPACVSMLTEAAKLQKGNSFAHLLDIPTWLTRVSAVIISASTFVFTLAPNYRTLMTALATEFVCANYYLRIGEKRQKITGALDCLIEYIAETDADSEIHLHTYSFGTIVGMDILFPYGSTVSRRIQQKVKLLVTIGCPFEFLSNYYTQYFKDRDETMTQVLQKWYNIYSNSDSMSSNFRHGNTKGPAEYTFLNNKNLLPANIYYELANVSRFSWVDYVTLYSLKAHQLYWDTDASGASCLLSLYNKMAIDEFIPAYLEEEQPAPVI</sequence>
<evidence type="ECO:0000256" key="1">
    <source>
        <dbReference type="SAM" id="Phobius"/>
    </source>
</evidence>
<protein>
    <submittedName>
        <fullName evidence="2">Uncharacterized protein</fullName>
    </submittedName>
</protein>